<reference evidence="1" key="1">
    <citation type="submission" date="2014-11" db="EMBL/GenBank/DDBJ databases">
        <authorList>
            <person name="Amaro Gonzalez C."/>
        </authorList>
    </citation>
    <scope>NUCLEOTIDE SEQUENCE</scope>
</reference>
<dbReference type="EMBL" id="GBXM01020290">
    <property type="protein sequence ID" value="JAH88287.1"/>
    <property type="molecule type" value="Transcribed_RNA"/>
</dbReference>
<evidence type="ECO:0000313" key="1">
    <source>
        <dbReference type="EMBL" id="JAH88287.1"/>
    </source>
</evidence>
<sequence>MHIFHIYLGSALSKMFYRKIMLHLINHGFKIFCN</sequence>
<reference evidence="1" key="2">
    <citation type="journal article" date="2015" name="Fish Shellfish Immunol.">
        <title>Early steps in the European eel (Anguilla anguilla)-Vibrio vulnificus interaction in the gills: Role of the RtxA13 toxin.</title>
        <authorList>
            <person name="Callol A."/>
            <person name="Pajuelo D."/>
            <person name="Ebbesson L."/>
            <person name="Teles M."/>
            <person name="MacKenzie S."/>
            <person name="Amaro C."/>
        </authorList>
    </citation>
    <scope>NUCLEOTIDE SEQUENCE</scope>
</reference>
<accession>A0A0E9WD77</accession>
<organism evidence="1">
    <name type="scientific">Anguilla anguilla</name>
    <name type="common">European freshwater eel</name>
    <name type="synonym">Muraena anguilla</name>
    <dbReference type="NCBI Taxonomy" id="7936"/>
    <lineage>
        <taxon>Eukaryota</taxon>
        <taxon>Metazoa</taxon>
        <taxon>Chordata</taxon>
        <taxon>Craniata</taxon>
        <taxon>Vertebrata</taxon>
        <taxon>Euteleostomi</taxon>
        <taxon>Actinopterygii</taxon>
        <taxon>Neopterygii</taxon>
        <taxon>Teleostei</taxon>
        <taxon>Anguilliformes</taxon>
        <taxon>Anguillidae</taxon>
        <taxon>Anguilla</taxon>
    </lineage>
</organism>
<protein>
    <submittedName>
        <fullName evidence="1">Uncharacterized protein</fullName>
    </submittedName>
</protein>
<dbReference type="AlphaFoldDB" id="A0A0E9WD77"/>
<proteinExistence type="predicted"/>
<name>A0A0E9WD77_ANGAN</name>